<proteinExistence type="predicted"/>
<sequence length="341" mass="38437">MTTTVYDSAMQWAADQCSQVPGVALTAIPGLGLGMVATRVIEEDEALVTIHISIMLTIDCVPETFVELFPDRTSTHVILASFKSFMSIPWGNTLESTPVDGGKLGADHYPLPPAASGSWNAIEEDSTRNSFDDIYQNILSKQNHHWLVINTRSFYYVTPEKKETEDWNDAVGLAPIADYFNHASDEVGFRWPIAFTAHQQRTDSKSISEKGEEVYISYGSHPNDYLFVDYGFVPDHNPYDAIFLDDLILKTFTVSQLEELKARDLYGDYKITQDVPCPRTQDQEYALHRFIDTTDRVLMMDTIYGWVGTYLKECLSTIISLQSMTATSGHDNLELSTLLKR</sequence>
<evidence type="ECO:0000313" key="2">
    <source>
        <dbReference type="Proteomes" id="UP000235023"/>
    </source>
</evidence>
<organism evidence="1 2">
    <name type="scientific">Aspergillus taichungensis</name>
    <dbReference type="NCBI Taxonomy" id="482145"/>
    <lineage>
        <taxon>Eukaryota</taxon>
        <taxon>Fungi</taxon>
        <taxon>Dikarya</taxon>
        <taxon>Ascomycota</taxon>
        <taxon>Pezizomycotina</taxon>
        <taxon>Eurotiomycetes</taxon>
        <taxon>Eurotiomycetidae</taxon>
        <taxon>Eurotiales</taxon>
        <taxon>Aspergillaceae</taxon>
        <taxon>Aspergillus</taxon>
        <taxon>Aspergillus subgen. Circumdati</taxon>
    </lineage>
</organism>
<dbReference type="GO" id="GO:0016279">
    <property type="term" value="F:protein-lysine N-methyltransferase activity"/>
    <property type="evidence" value="ECO:0007669"/>
    <property type="project" value="UniProtKB-ARBA"/>
</dbReference>
<reference evidence="2" key="1">
    <citation type="submission" date="2017-12" db="EMBL/GenBank/DDBJ databases">
        <authorList>
            <consortium name="DOE Joint Genome Institute"/>
            <person name="Mondo S.J."/>
            <person name="Kjaerbolling I."/>
            <person name="Vesth T.C."/>
            <person name="Frisvad J.C."/>
            <person name="Nybo J.L."/>
            <person name="Theobald S."/>
            <person name="Kuo A."/>
            <person name="Bowyer P."/>
            <person name="Matsuda Y."/>
            <person name="Lyhne E.K."/>
            <person name="Kogle M.E."/>
            <person name="Clum A."/>
            <person name="Lipzen A."/>
            <person name="Salamov A."/>
            <person name="Ngan C.Y."/>
            <person name="Daum C."/>
            <person name="Chiniquy J."/>
            <person name="Barry K."/>
            <person name="LaButti K."/>
            <person name="Haridas S."/>
            <person name="Simmons B.A."/>
            <person name="Magnuson J.K."/>
            <person name="Mortensen U.H."/>
            <person name="Larsen T.O."/>
            <person name="Grigoriev I.V."/>
            <person name="Baker S.E."/>
            <person name="Andersen M.R."/>
            <person name="Nordberg H.P."/>
            <person name="Cantor M.N."/>
            <person name="Hua S.X."/>
        </authorList>
    </citation>
    <scope>NUCLEOTIDE SEQUENCE [LARGE SCALE GENOMIC DNA]</scope>
    <source>
        <strain evidence="2">IBT 19404</strain>
    </source>
</reference>
<dbReference type="AlphaFoldDB" id="A0A2J5HYV4"/>
<dbReference type="PANTHER" id="PTHR13271">
    <property type="entry name" value="UNCHARACTERIZED PUTATIVE METHYLTRANSFERASE"/>
    <property type="match status" value="1"/>
</dbReference>
<dbReference type="Gene3D" id="3.90.1410.10">
    <property type="entry name" value="set domain protein methyltransferase, domain 1"/>
    <property type="match status" value="2"/>
</dbReference>
<dbReference type="Proteomes" id="UP000235023">
    <property type="component" value="Unassembled WGS sequence"/>
</dbReference>
<dbReference type="InterPro" id="IPR050600">
    <property type="entry name" value="SETD3_SETD6_MTase"/>
</dbReference>
<dbReference type="SUPFAM" id="SSF82199">
    <property type="entry name" value="SET domain"/>
    <property type="match status" value="1"/>
</dbReference>
<protein>
    <submittedName>
        <fullName evidence="1">Uncharacterized protein</fullName>
    </submittedName>
</protein>
<accession>A0A2J5HYV4</accession>
<dbReference type="PANTHER" id="PTHR13271:SF137">
    <property type="entry name" value="SET DOMAIN-CONTAINING PROTEIN"/>
    <property type="match status" value="1"/>
</dbReference>
<gene>
    <name evidence="1" type="ORF">BDW42DRAFT_200373</name>
</gene>
<name>A0A2J5HYV4_9EURO</name>
<dbReference type="OrthoDB" id="341421at2759"/>
<dbReference type="InterPro" id="IPR046341">
    <property type="entry name" value="SET_dom_sf"/>
</dbReference>
<evidence type="ECO:0000313" key="1">
    <source>
        <dbReference type="EMBL" id="PLN82655.1"/>
    </source>
</evidence>
<dbReference type="EMBL" id="KZ559525">
    <property type="protein sequence ID" value="PLN82655.1"/>
    <property type="molecule type" value="Genomic_DNA"/>
</dbReference>
<keyword evidence="2" id="KW-1185">Reference proteome</keyword>